<dbReference type="EMBL" id="JBJQND010000013">
    <property type="protein sequence ID" value="KAL3857133.1"/>
    <property type="molecule type" value="Genomic_DNA"/>
</dbReference>
<accession>A0ABD3V8J4</accession>
<proteinExistence type="predicted"/>
<reference evidence="1 2" key="1">
    <citation type="submission" date="2024-11" db="EMBL/GenBank/DDBJ databases">
        <title>Chromosome-level genome assembly of the freshwater bivalve Anodonta woodiana.</title>
        <authorList>
            <person name="Chen X."/>
        </authorList>
    </citation>
    <scope>NUCLEOTIDE SEQUENCE [LARGE SCALE GENOMIC DNA]</scope>
    <source>
        <strain evidence="1">MN2024</strain>
        <tissue evidence="1">Gills</tissue>
    </source>
</reference>
<organism evidence="1 2">
    <name type="scientific">Sinanodonta woodiana</name>
    <name type="common">Chinese pond mussel</name>
    <name type="synonym">Anodonta woodiana</name>
    <dbReference type="NCBI Taxonomy" id="1069815"/>
    <lineage>
        <taxon>Eukaryota</taxon>
        <taxon>Metazoa</taxon>
        <taxon>Spiralia</taxon>
        <taxon>Lophotrochozoa</taxon>
        <taxon>Mollusca</taxon>
        <taxon>Bivalvia</taxon>
        <taxon>Autobranchia</taxon>
        <taxon>Heteroconchia</taxon>
        <taxon>Palaeoheterodonta</taxon>
        <taxon>Unionida</taxon>
        <taxon>Unionoidea</taxon>
        <taxon>Unionidae</taxon>
        <taxon>Unioninae</taxon>
        <taxon>Sinanodonta</taxon>
    </lineage>
</organism>
<comment type="caution">
    <text evidence="1">The sequence shown here is derived from an EMBL/GenBank/DDBJ whole genome shotgun (WGS) entry which is preliminary data.</text>
</comment>
<evidence type="ECO:0000313" key="1">
    <source>
        <dbReference type="EMBL" id="KAL3857133.1"/>
    </source>
</evidence>
<keyword evidence="2" id="KW-1185">Reference proteome</keyword>
<dbReference type="Proteomes" id="UP001634394">
    <property type="component" value="Unassembled WGS sequence"/>
</dbReference>
<dbReference type="AlphaFoldDB" id="A0ABD3V8J4"/>
<protein>
    <submittedName>
        <fullName evidence="1">Uncharacterized protein</fullName>
    </submittedName>
</protein>
<sequence length="98" mass="11018">MWIQSEEVISLSYNCTAHYCGSQAEATTTPGLPSDVDNVACLNTIAVQDFQKWVPRCINILVASDENTPPGYVKLQDIYDDQPLPVYNIYDCVFILDR</sequence>
<evidence type="ECO:0000313" key="2">
    <source>
        <dbReference type="Proteomes" id="UP001634394"/>
    </source>
</evidence>
<name>A0ABD3V8J4_SINWO</name>
<gene>
    <name evidence="1" type="ORF">ACJMK2_011828</name>
</gene>